<evidence type="ECO:0000256" key="1">
    <source>
        <dbReference type="SAM" id="Phobius"/>
    </source>
</evidence>
<keyword evidence="1" id="KW-0472">Membrane</keyword>
<feature type="transmembrane region" description="Helical" evidence="1">
    <location>
        <begin position="340"/>
        <end position="359"/>
    </location>
</feature>
<evidence type="ECO:0000313" key="2">
    <source>
        <dbReference type="EMBL" id="SMP92484.1"/>
    </source>
</evidence>
<evidence type="ECO:0008006" key="4">
    <source>
        <dbReference type="Google" id="ProtNLM"/>
    </source>
</evidence>
<dbReference type="Proteomes" id="UP001158050">
    <property type="component" value="Unassembled WGS sequence"/>
</dbReference>
<protein>
    <recommendedName>
        <fullName evidence="4">Tetratricopeptide repeat-containing protein</fullName>
    </recommendedName>
</protein>
<evidence type="ECO:0000313" key="3">
    <source>
        <dbReference type="Proteomes" id="UP001158050"/>
    </source>
</evidence>
<dbReference type="RefSeq" id="WP_283416547.1">
    <property type="nucleotide sequence ID" value="NZ_FXUO01000004.1"/>
</dbReference>
<dbReference type="SUPFAM" id="SSF48452">
    <property type="entry name" value="TPR-like"/>
    <property type="match status" value="1"/>
</dbReference>
<keyword evidence="1" id="KW-0812">Transmembrane</keyword>
<keyword evidence="1" id="KW-1133">Transmembrane helix</keyword>
<reference evidence="2 3" key="1">
    <citation type="submission" date="2017-05" db="EMBL/GenBank/DDBJ databases">
        <authorList>
            <person name="Varghese N."/>
            <person name="Submissions S."/>
        </authorList>
    </citation>
    <scope>NUCLEOTIDE SEQUENCE [LARGE SCALE GENOMIC DNA]</scope>
    <source>
        <strain evidence="2 3">DSM 18015</strain>
    </source>
</reference>
<name>A0ABY1R542_9FLAO</name>
<proteinExistence type="predicted"/>
<dbReference type="Gene3D" id="1.25.40.10">
    <property type="entry name" value="Tetratricopeptide repeat domain"/>
    <property type="match status" value="2"/>
</dbReference>
<dbReference type="EMBL" id="FXUO01000004">
    <property type="protein sequence ID" value="SMP92484.1"/>
    <property type="molecule type" value="Genomic_DNA"/>
</dbReference>
<gene>
    <name evidence="2" type="ORF">SAMN05421679_10471</name>
</gene>
<keyword evidence="3" id="KW-1185">Reference proteome</keyword>
<dbReference type="InterPro" id="IPR011990">
    <property type="entry name" value="TPR-like_helical_dom_sf"/>
</dbReference>
<comment type="caution">
    <text evidence="2">The sequence shown here is derived from an EMBL/GenBank/DDBJ whole genome shotgun (WGS) entry which is preliminary data.</text>
</comment>
<accession>A0ABY1R542</accession>
<organism evidence="2 3">
    <name type="scientific">Epilithonimonas pallida</name>
    <dbReference type="NCBI Taxonomy" id="373671"/>
    <lineage>
        <taxon>Bacteria</taxon>
        <taxon>Pseudomonadati</taxon>
        <taxon>Bacteroidota</taxon>
        <taxon>Flavobacteriia</taxon>
        <taxon>Flavobacteriales</taxon>
        <taxon>Weeksellaceae</taxon>
        <taxon>Chryseobacterium group</taxon>
        <taxon>Epilithonimonas</taxon>
    </lineage>
</organism>
<sequence>MLIRHGIILFCTLFFYPFLSAQNHYTPKQIDSLITTNEKPNDWSLEKNISFLSNLYKESEKIHFEKGMYRSLMQITNWCMLKGQYKRAFPYFEKTENLPLRNPENIKYKIKALQSKSLAFSSLGLYDDAQVAIGKSMHMAEKLKDNDSKFRFLGQGFQIKYALCIEMKKPEDSARFYLKKSIPEFKKIKNETDRNLFLGSTYINISTSFFEAKKLDSAKYYSFKALAIKNITDESKAYLFQTIGQIHREKKNQDSAFYYYNNAEKLSSKFGDPAALKALYQTLSDMYSESGDKDKALLYAKKLSLLSDSINVVNKESAALANKNIKEDLKKQSESDKKRLYWIIGGIIIILLFISWYLVKKYNKEKKAQLEKKEIIQQKDFELNDLKSKVNDSFEEVALLAKNNDSAFLGRFKEVYPDFCNKLQQICPDILNSELIFCAYLKLNFSTKDIATYTFVTPKAVYNRKNRIRKRLDIPSDEDIYLWMNKI</sequence>